<dbReference type="InterPro" id="IPR052976">
    <property type="entry name" value="Scoloptoxin-like"/>
</dbReference>
<evidence type="ECO:0000313" key="4">
    <source>
        <dbReference type="Proteomes" id="UP000053240"/>
    </source>
</evidence>
<feature type="compositionally biased region" description="Polar residues" evidence="1">
    <location>
        <begin position="336"/>
        <end position="357"/>
    </location>
</feature>
<dbReference type="InParanoid" id="A0A0N1IG09"/>
<dbReference type="GO" id="GO:0008061">
    <property type="term" value="F:chitin binding"/>
    <property type="evidence" value="ECO:0007669"/>
    <property type="project" value="InterPro"/>
</dbReference>
<keyword evidence="4" id="KW-1185">Reference proteome</keyword>
<feature type="compositionally biased region" description="Basic and acidic residues" evidence="1">
    <location>
        <begin position="324"/>
        <end position="333"/>
    </location>
</feature>
<evidence type="ECO:0000256" key="1">
    <source>
        <dbReference type="SAM" id="MobiDB-lite"/>
    </source>
</evidence>
<evidence type="ECO:0000259" key="2">
    <source>
        <dbReference type="PROSITE" id="PS50940"/>
    </source>
</evidence>
<dbReference type="GO" id="GO:0005576">
    <property type="term" value="C:extracellular region"/>
    <property type="evidence" value="ECO:0007669"/>
    <property type="project" value="InterPro"/>
</dbReference>
<feature type="domain" description="Chitin-binding type-2" evidence="2">
    <location>
        <begin position="242"/>
        <end position="309"/>
    </location>
</feature>
<feature type="region of interest" description="Disordered" evidence="1">
    <location>
        <begin position="324"/>
        <end position="358"/>
    </location>
</feature>
<dbReference type="Gene3D" id="2.170.140.10">
    <property type="entry name" value="Chitin binding domain"/>
    <property type="match status" value="1"/>
</dbReference>
<dbReference type="SUPFAM" id="SSF57625">
    <property type="entry name" value="Invertebrate chitin-binding proteins"/>
    <property type="match status" value="1"/>
</dbReference>
<dbReference type="SMART" id="SM00494">
    <property type="entry name" value="ChtBD2"/>
    <property type="match status" value="1"/>
</dbReference>
<dbReference type="InterPro" id="IPR002557">
    <property type="entry name" value="Chitin-bd_dom"/>
</dbReference>
<dbReference type="Proteomes" id="UP000053240">
    <property type="component" value="Unassembled WGS sequence"/>
</dbReference>
<dbReference type="AlphaFoldDB" id="A0A0N1IG09"/>
<dbReference type="STRING" id="76193.A0A0N1IG09"/>
<dbReference type="PROSITE" id="PS50940">
    <property type="entry name" value="CHIT_BIND_II"/>
    <property type="match status" value="1"/>
</dbReference>
<sequence>MIEVPGGEIELALVGAGGSGGSGERGRSRGHKRRVKVVAATEFKHICISDHIPRGPPENRGTVSNNIHIFILLELNKMLVYDEDVVVVRGDVRGGGCRAVRRRRAGVTERIARQDAEVPGGEIEPALVGAGGSGGPGSAVGAEGTSGESRLLLRQNLSTFVFRITSLAARQRTAVPRCTMKTLLWCAVTCAVAAVVLSDDIELELQSGLLVKMLREMVNQTKVDTLNLPSNATSIRENITDTFSCENRTYGYYADVDNECQVFHVCLPSQAVTGRNVTFRWSFICPAETVFNQEVLTCTRPRDAISCEESPMYYDVNMEFGKVNDSKETKPEDNAPMSNPAPNTEAVSSSPQRWNQANRKKENLVVETLFNDVVPNTKSVKEDIKEYDSKIIDTVKEEIRNYNYNTLQTVNKDFSTVSQNFHDLKEEIKGIEKEIVKITDDIKDTDYEKMQVTKDNTKEIVQYRNEELMNSEASHDNIQSDINEGSVALPHVILKKIEEMNAEPVMPVVAEEVIPFVEEVNKEDEDATVSEIDNSRIATERSLKRTGRKMYRGSLRFRPTL</sequence>
<evidence type="ECO:0000313" key="3">
    <source>
        <dbReference type="EMBL" id="KPJ10630.1"/>
    </source>
</evidence>
<dbReference type="PANTHER" id="PTHR22933:SF43">
    <property type="entry name" value="LP10131P"/>
    <property type="match status" value="1"/>
</dbReference>
<gene>
    <name evidence="3" type="ORF">RR48_04575</name>
</gene>
<name>A0A0N1IG09_PAPMA</name>
<dbReference type="PANTHER" id="PTHR22933">
    <property type="entry name" value="FI18007P1-RELATED"/>
    <property type="match status" value="1"/>
</dbReference>
<protein>
    <recommendedName>
        <fullName evidence="2">Chitin-binding type-2 domain-containing protein</fullName>
    </recommendedName>
</protein>
<organism evidence="3 4">
    <name type="scientific">Papilio machaon</name>
    <name type="common">Old World swallowtail butterfly</name>
    <dbReference type="NCBI Taxonomy" id="76193"/>
    <lineage>
        <taxon>Eukaryota</taxon>
        <taxon>Metazoa</taxon>
        <taxon>Ecdysozoa</taxon>
        <taxon>Arthropoda</taxon>
        <taxon>Hexapoda</taxon>
        <taxon>Insecta</taxon>
        <taxon>Pterygota</taxon>
        <taxon>Neoptera</taxon>
        <taxon>Endopterygota</taxon>
        <taxon>Lepidoptera</taxon>
        <taxon>Glossata</taxon>
        <taxon>Ditrysia</taxon>
        <taxon>Papilionoidea</taxon>
        <taxon>Papilionidae</taxon>
        <taxon>Papilioninae</taxon>
        <taxon>Papilio</taxon>
    </lineage>
</organism>
<dbReference type="InterPro" id="IPR036508">
    <property type="entry name" value="Chitin-bd_dom_sf"/>
</dbReference>
<accession>A0A0N1IG09</accession>
<dbReference type="EMBL" id="KQ460940">
    <property type="protein sequence ID" value="KPJ10630.1"/>
    <property type="molecule type" value="Genomic_DNA"/>
</dbReference>
<reference evidence="3 4" key="1">
    <citation type="journal article" date="2015" name="Nat. Commun.">
        <title>Outbred genome sequencing and CRISPR/Cas9 gene editing in butterflies.</title>
        <authorList>
            <person name="Li X."/>
            <person name="Fan D."/>
            <person name="Zhang W."/>
            <person name="Liu G."/>
            <person name="Zhang L."/>
            <person name="Zhao L."/>
            <person name="Fang X."/>
            <person name="Chen L."/>
            <person name="Dong Y."/>
            <person name="Chen Y."/>
            <person name="Ding Y."/>
            <person name="Zhao R."/>
            <person name="Feng M."/>
            <person name="Zhu Y."/>
            <person name="Feng Y."/>
            <person name="Jiang X."/>
            <person name="Zhu D."/>
            <person name="Xiang H."/>
            <person name="Feng X."/>
            <person name="Li S."/>
            <person name="Wang J."/>
            <person name="Zhang G."/>
            <person name="Kronforst M.R."/>
            <person name="Wang W."/>
        </authorList>
    </citation>
    <scope>NUCLEOTIDE SEQUENCE [LARGE SCALE GENOMIC DNA]</scope>
    <source>
        <strain evidence="3">Ya'a_city_454_Pm</strain>
        <tissue evidence="3">Whole body</tissue>
    </source>
</reference>
<proteinExistence type="predicted"/>
<dbReference type="Pfam" id="PF01607">
    <property type="entry name" value="CBM_14"/>
    <property type="match status" value="1"/>
</dbReference>